<evidence type="ECO:0000256" key="4">
    <source>
        <dbReference type="ARBA" id="ARBA00022806"/>
    </source>
</evidence>
<dbReference type="Gene3D" id="1.10.486.10">
    <property type="entry name" value="PCRA, domain 4"/>
    <property type="match status" value="1"/>
</dbReference>
<dbReference type="GO" id="GO:0016787">
    <property type="term" value="F:hydrolase activity"/>
    <property type="evidence" value="ECO:0007669"/>
    <property type="project" value="UniProtKB-UniRule"/>
</dbReference>
<dbReference type="CDD" id="cd17932">
    <property type="entry name" value="DEXQc_UvrD"/>
    <property type="match status" value="1"/>
</dbReference>
<evidence type="ECO:0000256" key="2">
    <source>
        <dbReference type="ARBA" id="ARBA00022741"/>
    </source>
</evidence>
<evidence type="ECO:0000256" key="9">
    <source>
        <dbReference type="ARBA" id="ARBA00048988"/>
    </source>
</evidence>
<evidence type="ECO:0000259" key="12">
    <source>
        <dbReference type="PROSITE" id="PS51217"/>
    </source>
</evidence>
<name>A0AB33A281_ALTME</name>
<organism evidence="13 14">
    <name type="scientific">Alteromonas macleodii (strain English Channel 673)</name>
    <dbReference type="NCBI Taxonomy" id="1004788"/>
    <lineage>
        <taxon>Bacteria</taxon>
        <taxon>Pseudomonadati</taxon>
        <taxon>Pseudomonadota</taxon>
        <taxon>Gammaproteobacteria</taxon>
        <taxon>Alteromonadales</taxon>
        <taxon>Alteromonadaceae</taxon>
        <taxon>Alteromonas/Salinimonas group</taxon>
        <taxon>Alteromonas</taxon>
    </lineage>
</organism>
<dbReference type="Gene3D" id="3.40.50.300">
    <property type="entry name" value="P-loop containing nucleotide triphosphate hydrolases"/>
    <property type="match status" value="2"/>
</dbReference>
<evidence type="ECO:0000256" key="5">
    <source>
        <dbReference type="ARBA" id="ARBA00022840"/>
    </source>
</evidence>
<dbReference type="Pfam" id="PF13361">
    <property type="entry name" value="UvrD_C"/>
    <property type="match status" value="1"/>
</dbReference>
<proteinExistence type="inferred from homology"/>
<dbReference type="Gene3D" id="1.10.10.160">
    <property type="match status" value="1"/>
</dbReference>
<keyword evidence="2 10" id="KW-0547">Nucleotide-binding</keyword>
<accession>A0AB33A281</accession>
<evidence type="ECO:0000256" key="6">
    <source>
        <dbReference type="ARBA" id="ARBA00023235"/>
    </source>
</evidence>
<evidence type="ECO:0000313" key="13">
    <source>
        <dbReference type="EMBL" id="AFT75801.1"/>
    </source>
</evidence>
<dbReference type="PANTHER" id="PTHR11070">
    <property type="entry name" value="UVRD / RECB / PCRA DNA HELICASE FAMILY MEMBER"/>
    <property type="match status" value="1"/>
</dbReference>
<dbReference type="EC" id="5.6.2.4" evidence="8"/>
<evidence type="ECO:0000256" key="10">
    <source>
        <dbReference type="PROSITE-ProRule" id="PRU00560"/>
    </source>
</evidence>
<dbReference type="InterPro" id="IPR027417">
    <property type="entry name" value="P-loop_NTPase"/>
</dbReference>
<comment type="catalytic activity">
    <reaction evidence="7">
        <text>Couples ATP hydrolysis with the unwinding of duplex DNA by translocating in the 3'-5' direction.</text>
        <dbReference type="EC" id="5.6.2.4"/>
    </reaction>
</comment>
<evidence type="ECO:0000256" key="8">
    <source>
        <dbReference type="ARBA" id="ARBA00034808"/>
    </source>
</evidence>
<dbReference type="Proteomes" id="UP000006296">
    <property type="component" value="Chromosome"/>
</dbReference>
<dbReference type="PROSITE" id="PS51198">
    <property type="entry name" value="UVRD_HELICASE_ATP_BIND"/>
    <property type="match status" value="1"/>
</dbReference>
<dbReference type="EMBL" id="CP003844">
    <property type="protein sequence ID" value="AFT75801.1"/>
    <property type="molecule type" value="Genomic_DNA"/>
</dbReference>
<dbReference type="InterPro" id="IPR000212">
    <property type="entry name" value="DNA_helicase_UvrD/REP"/>
</dbReference>
<gene>
    <name evidence="13" type="ordered locus">AMEC673_15595</name>
</gene>
<dbReference type="GO" id="GO:0005829">
    <property type="term" value="C:cytosol"/>
    <property type="evidence" value="ECO:0007669"/>
    <property type="project" value="TreeGrafter"/>
</dbReference>
<dbReference type="GO" id="GO:0000725">
    <property type="term" value="P:recombinational repair"/>
    <property type="evidence" value="ECO:0007669"/>
    <property type="project" value="TreeGrafter"/>
</dbReference>
<dbReference type="SUPFAM" id="SSF52540">
    <property type="entry name" value="P-loop containing nucleoside triphosphate hydrolases"/>
    <property type="match status" value="1"/>
</dbReference>
<keyword evidence="4 10" id="KW-0347">Helicase</keyword>
<dbReference type="AlphaFoldDB" id="A0AB33A281"/>
<evidence type="ECO:0000313" key="14">
    <source>
        <dbReference type="Proteomes" id="UP000006296"/>
    </source>
</evidence>
<dbReference type="RefSeq" id="WP_014977330.1">
    <property type="nucleotide sequence ID" value="NC_018678.1"/>
</dbReference>
<dbReference type="PROSITE" id="PS51217">
    <property type="entry name" value="UVRD_HELICASE_CTER"/>
    <property type="match status" value="1"/>
</dbReference>
<sequence>MLSHSELNPQQQEAVNYGLSSVGAGETELSDETHHPLLIIAGAGTGKTNTLAHKTAQLILHGVAPERILLMTFARRASSELSSRANRIIERTLREKQKAYHPITLPWMGTFHSIASRLLREHASLIGLDPDFTVMDRNDSADMLDLLRHELGFSGVNRRFPKKKTCLDIYSRCVNAQAPLIDILDTHFPYCSEWEEELNTLFAHYAKTKIEQVSLDYDDLLLYCFHMAQVDAIAQKVREQFDNVLVDEYQDTNVLQAGILKGFFPTGEGLTVVGDDAQSIYSFRSATVDNILNFPDAFSLPGKVITLQQNYRSHPNILNLSNTLLSESDEGYKVSLFSERKSGPMPKWITVENDIFQAEYIVERVLAAREEGVDLKQQAVLFRSSYHSDRLELELTRRNIPFVKHGGLKFLEASHVKDMLCILRWADNPKHKISAFRVLKLLPGIGPKIAEKAFNALEQQDFAIGNLRHFAISESAKPTFLSLVDLLDNVHHNNIPWTEQTSAIAAFYKDLLEANYDDHFTRYGDVEQLTMISGQYSSRERFLTELTLDPPQSTGDLAGKPLLDDDFLILSTVHSAKGQEWKHVFVLNVADGNFPNEYAAGDKRALEEERRLLYVAITRAKDELSLIQPLKYWVPEQQKFGDKHVYGAKSRFFTDAVCACMEPIAYPKRTASASEKKIAKGAIADIKKNILGMWNNTSPHR</sequence>
<dbReference type="GO" id="GO:0005524">
    <property type="term" value="F:ATP binding"/>
    <property type="evidence" value="ECO:0007669"/>
    <property type="project" value="UniProtKB-UniRule"/>
</dbReference>
<dbReference type="GO" id="GO:0003677">
    <property type="term" value="F:DNA binding"/>
    <property type="evidence" value="ECO:0007669"/>
    <property type="project" value="InterPro"/>
</dbReference>
<evidence type="ECO:0000259" key="11">
    <source>
        <dbReference type="PROSITE" id="PS51198"/>
    </source>
</evidence>
<evidence type="ECO:0000256" key="3">
    <source>
        <dbReference type="ARBA" id="ARBA00022801"/>
    </source>
</evidence>
<comment type="similarity">
    <text evidence="1">Belongs to the helicase family. UvrD subfamily.</text>
</comment>
<dbReference type="PANTHER" id="PTHR11070:SF3">
    <property type="entry name" value="DNA 3'-5' HELICASE"/>
    <property type="match status" value="1"/>
</dbReference>
<dbReference type="InterPro" id="IPR013986">
    <property type="entry name" value="DExx_box_DNA_helicase_dom_sf"/>
</dbReference>
<feature type="domain" description="UvrD-like helicase C-terminal" evidence="12">
    <location>
        <begin position="315"/>
        <end position="578"/>
    </location>
</feature>
<evidence type="ECO:0000256" key="7">
    <source>
        <dbReference type="ARBA" id="ARBA00034617"/>
    </source>
</evidence>
<dbReference type="KEGG" id="amg:AMEC673_15595"/>
<dbReference type="Pfam" id="PF00580">
    <property type="entry name" value="UvrD-helicase"/>
    <property type="match status" value="1"/>
</dbReference>
<dbReference type="InterPro" id="IPR014016">
    <property type="entry name" value="UvrD-like_ATP-bd"/>
</dbReference>
<keyword evidence="5 10" id="KW-0067">ATP-binding</keyword>
<keyword evidence="3 10" id="KW-0378">Hydrolase</keyword>
<comment type="catalytic activity">
    <reaction evidence="9">
        <text>ATP + H2O = ADP + phosphate + H(+)</text>
        <dbReference type="Rhea" id="RHEA:13065"/>
        <dbReference type="ChEBI" id="CHEBI:15377"/>
        <dbReference type="ChEBI" id="CHEBI:15378"/>
        <dbReference type="ChEBI" id="CHEBI:30616"/>
        <dbReference type="ChEBI" id="CHEBI:43474"/>
        <dbReference type="ChEBI" id="CHEBI:456216"/>
        <dbReference type="EC" id="5.6.2.4"/>
    </reaction>
</comment>
<protein>
    <recommendedName>
        <fullName evidence="8">DNA 3'-5' helicase</fullName>
        <ecNumber evidence="8">5.6.2.4</ecNumber>
    </recommendedName>
</protein>
<evidence type="ECO:0000256" key="1">
    <source>
        <dbReference type="ARBA" id="ARBA00009922"/>
    </source>
</evidence>
<dbReference type="InterPro" id="IPR014017">
    <property type="entry name" value="DNA_helicase_UvrD-like_C"/>
</dbReference>
<feature type="domain" description="UvrD-like helicase ATP-binding" evidence="11">
    <location>
        <begin position="20"/>
        <end position="314"/>
    </location>
</feature>
<keyword evidence="6" id="KW-0413">Isomerase</keyword>
<feature type="binding site" evidence="10">
    <location>
        <begin position="41"/>
        <end position="48"/>
    </location>
    <ligand>
        <name>ATP</name>
        <dbReference type="ChEBI" id="CHEBI:30616"/>
    </ligand>
</feature>
<reference evidence="14" key="1">
    <citation type="journal article" date="2012" name="Sci. Rep.">
        <title>Genomes of surface isolates of Alteromonas macleodii: the life of a widespread marine opportunistic copiotroph.</title>
        <authorList>
            <person name="Lopez-Perez M."/>
            <person name="Gonzaga A."/>
            <person name="Martin-Cuadrado A.B."/>
            <person name="Onyshchenko O."/>
            <person name="Ghavidel A."/>
            <person name="Ghai R."/>
            <person name="Rodriguez-Valera F."/>
        </authorList>
    </citation>
    <scope>NUCLEOTIDE SEQUENCE [LARGE SCALE GENOMIC DNA]</scope>
    <source>
        <strain evidence="14">English Channel 673</strain>
    </source>
</reference>
<dbReference type="GO" id="GO:0043138">
    <property type="term" value="F:3'-5' DNA helicase activity"/>
    <property type="evidence" value="ECO:0007669"/>
    <property type="project" value="UniProtKB-EC"/>
</dbReference>